<dbReference type="RefSeq" id="WP_189120745.1">
    <property type="nucleotide sequence ID" value="NZ_BMRK01000029.1"/>
</dbReference>
<dbReference type="SMART" id="SM00028">
    <property type="entry name" value="TPR"/>
    <property type="match status" value="4"/>
</dbReference>
<dbReference type="PANTHER" id="PTHR35807:SF1">
    <property type="entry name" value="TRANSCRIPTIONAL REGULATOR REDD"/>
    <property type="match status" value="1"/>
</dbReference>
<feature type="DNA-binding region" description="OmpR/PhoB-type" evidence="5">
    <location>
        <begin position="77"/>
        <end position="176"/>
    </location>
</feature>
<comment type="caution">
    <text evidence="8">The sequence shown here is derived from an EMBL/GenBank/DDBJ whole genome shotgun (WGS) entry which is preliminary data.</text>
</comment>
<dbReference type="InterPro" id="IPR051677">
    <property type="entry name" value="AfsR-DnrI-RedD_regulator"/>
</dbReference>
<evidence type="ECO:0000256" key="4">
    <source>
        <dbReference type="ARBA" id="ARBA00023163"/>
    </source>
</evidence>
<dbReference type="Gene3D" id="1.10.10.10">
    <property type="entry name" value="Winged helix-like DNA-binding domain superfamily/Winged helix DNA-binding domain"/>
    <property type="match status" value="1"/>
</dbReference>
<reference evidence="8" key="1">
    <citation type="journal article" date="2014" name="Int. J. Syst. Evol. Microbiol.">
        <title>Complete genome of a new Firmicutes species belonging to the dominant human colonic microbiota ('Ruminococcus bicirculans') reveals two chromosomes and a selective capacity to utilize plant glucans.</title>
        <authorList>
            <consortium name="NISC Comparative Sequencing Program"/>
            <person name="Wegmann U."/>
            <person name="Louis P."/>
            <person name="Goesmann A."/>
            <person name="Henrissat B."/>
            <person name="Duncan S.H."/>
            <person name="Flint H.J."/>
        </authorList>
    </citation>
    <scope>NUCLEOTIDE SEQUENCE</scope>
    <source>
        <strain evidence="8">VKM Ac-1246</strain>
    </source>
</reference>
<dbReference type="InterPro" id="IPR005158">
    <property type="entry name" value="BTAD"/>
</dbReference>
<protein>
    <submittedName>
        <fullName evidence="8">SARP family transcriptional regulator</fullName>
    </submittedName>
</protein>
<dbReference type="InterPro" id="IPR001867">
    <property type="entry name" value="OmpR/PhoB-type_DNA-bd"/>
</dbReference>
<dbReference type="PRINTS" id="PR00364">
    <property type="entry name" value="DISEASERSIST"/>
</dbReference>
<sequence length="1084" mass="117365">MGAFLRDRRTRSGLTQHELAGLAGLSTALIRDIEQGRSLRPRAASVRAIAAALDLDASDDDVLNSLVAEARAKVEAAPAAPVDAPVQVNVLGPLEVSRGGVPVSIGRTQRVLLARLALSSPETVDREELANVLQESTSHRDPRRLMPAKISRLRRLIEPLGERLIVAAPSGYRLVTTSDQLDLVRFRLLVDQSRSAEPEIALALLDRAIGLWRGELDVAELGSHPILAAITDECVSAVSRFAKLARDLGQAERALRPLQRMASAMELHEPLHVELIDTLAASGRQAEALECFERIRLGLRESLGIDPSERLREAHLSVLRQRRPDAATSPTMPQQVPAASPGFVGREEQIARVVAALDRDHGSDRTVSRTVVVHGPAGVGKTAWTHVVAHRLRDRYPDGQLYADLRGASSARTSPLVVVNRFLRALGVPSHRIGDDVDESAALLRTQLADRRILIVLDNVADEAQVRPLLPGSGASDAIITGRRALRGLATSVRVTLEPLTTAESLEMIATALPDDRGVANESEEAKELARVCGHLPLALGLATARLATRPAWRMSDLVRRLRDNSQRLAQLRDGTTDIIASFQAGYEDLSSAAQRAFRLCSIHPGEDFDTRTACALTGEDDVTVETLLDELLDASMLLQYAPDRFRYHDLLLLYAQQLVEADGHEDRDDALARLLVVYTSRVTEAMDQAFPATVRLGSSLGAGRPPGAEDEAVAWLDAEVGVLVALAERASRSERHASFAWRIADQLRGYFMARRHAQGWSRVVEAGFHALDRAGDDRARAAMFMCRGQLRGAGGQDAEGLDDTLVALRLAEDSEWDAAAAYLQHNVGWVHYELGDLDAAEGWLRRVLSAPEHDGEALVAAAARNAIGMVMLDRGRWHDAEAHLRAALDASVAAGRERAALTIRGNLACALRRQGATDEATRHLDAALLGFRLRGDVRGELSTLDEMSHLARDGGREETALRLAQRAHELATQVHDVRARAMTLCTLGEALFANGDIVDAQDALTRAATIAHGHSYRFLAARGLLALGTTFAAAGDTLSASEHAGRALGLARERGFGAVEYDALQLVQQVRASVRVITESGQA</sequence>
<evidence type="ECO:0000256" key="5">
    <source>
        <dbReference type="PROSITE-ProRule" id="PRU01091"/>
    </source>
</evidence>
<dbReference type="Pfam" id="PF13560">
    <property type="entry name" value="HTH_31"/>
    <property type="match status" value="1"/>
</dbReference>
<dbReference type="Gene3D" id="3.40.50.300">
    <property type="entry name" value="P-loop containing nucleotide triphosphate hydrolases"/>
    <property type="match status" value="1"/>
</dbReference>
<dbReference type="InterPro" id="IPR011990">
    <property type="entry name" value="TPR-like_helical_dom_sf"/>
</dbReference>
<dbReference type="Proteomes" id="UP001142292">
    <property type="component" value="Unassembled WGS sequence"/>
</dbReference>
<dbReference type="Gene3D" id="1.25.40.10">
    <property type="entry name" value="Tetratricopeptide repeat domain"/>
    <property type="match status" value="2"/>
</dbReference>
<evidence type="ECO:0000259" key="6">
    <source>
        <dbReference type="PROSITE" id="PS50943"/>
    </source>
</evidence>
<accession>A0ABQ5T1M6</accession>
<feature type="domain" description="HTH cro/C1-type" evidence="6">
    <location>
        <begin position="5"/>
        <end position="60"/>
    </location>
</feature>
<keyword evidence="4" id="KW-0804">Transcription</keyword>
<dbReference type="SMART" id="SM00530">
    <property type="entry name" value="HTH_XRE"/>
    <property type="match status" value="1"/>
</dbReference>
<keyword evidence="9" id="KW-1185">Reference proteome</keyword>
<dbReference type="InterPro" id="IPR041664">
    <property type="entry name" value="AAA_16"/>
</dbReference>
<dbReference type="InterPro" id="IPR001387">
    <property type="entry name" value="Cro/C1-type_HTH"/>
</dbReference>
<evidence type="ECO:0000313" key="8">
    <source>
        <dbReference type="EMBL" id="GLJ70011.1"/>
    </source>
</evidence>
<keyword evidence="2" id="KW-0805">Transcription regulation</keyword>
<dbReference type="Pfam" id="PF13191">
    <property type="entry name" value="AAA_16"/>
    <property type="match status" value="1"/>
</dbReference>
<evidence type="ECO:0000256" key="1">
    <source>
        <dbReference type="ARBA" id="ARBA00005820"/>
    </source>
</evidence>
<evidence type="ECO:0000256" key="3">
    <source>
        <dbReference type="ARBA" id="ARBA00023125"/>
    </source>
</evidence>
<dbReference type="InterPro" id="IPR019734">
    <property type="entry name" value="TPR_rpt"/>
</dbReference>
<dbReference type="SUPFAM" id="SSF52540">
    <property type="entry name" value="P-loop containing nucleoside triphosphate hydrolases"/>
    <property type="match status" value="1"/>
</dbReference>
<dbReference type="CDD" id="cd15831">
    <property type="entry name" value="BTAD"/>
    <property type="match status" value="1"/>
</dbReference>
<dbReference type="SUPFAM" id="SSF46894">
    <property type="entry name" value="C-terminal effector domain of the bipartite response regulators"/>
    <property type="match status" value="1"/>
</dbReference>
<dbReference type="Gene3D" id="1.10.260.40">
    <property type="entry name" value="lambda repressor-like DNA-binding domains"/>
    <property type="match status" value="1"/>
</dbReference>
<comment type="similarity">
    <text evidence="1">Belongs to the AfsR/DnrI/RedD regulatory family.</text>
</comment>
<organism evidence="8 9">
    <name type="scientific">Nocardioides luteus</name>
    <dbReference type="NCBI Taxonomy" id="1844"/>
    <lineage>
        <taxon>Bacteria</taxon>
        <taxon>Bacillati</taxon>
        <taxon>Actinomycetota</taxon>
        <taxon>Actinomycetes</taxon>
        <taxon>Propionibacteriales</taxon>
        <taxon>Nocardioidaceae</taxon>
        <taxon>Nocardioides</taxon>
    </lineage>
</organism>
<dbReference type="InterPro" id="IPR016032">
    <property type="entry name" value="Sig_transdc_resp-reg_C-effctor"/>
</dbReference>
<dbReference type="SUPFAM" id="SSF47413">
    <property type="entry name" value="lambda repressor-like DNA-binding domains"/>
    <property type="match status" value="1"/>
</dbReference>
<dbReference type="SMART" id="SM01043">
    <property type="entry name" value="BTAD"/>
    <property type="match status" value="1"/>
</dbReference>
<dbReference type="PROSITE" id="PS50943">
    <property type="entry name" value="HTH_CROC1"/>
    <property type="match status" value="1"/>
</dbReference>
<dbReference type="CDD" id="cd00093">
    <property type="entry name" value="HTH_XRE"/>
    <property type="match status" value="1"/>
</dbReference>
<gene>
    <name evidence="8" type="ORF">GCM10017579_40470</name>
</gene>
<dbReference type="PROSITE" id="PS51755">
    <property type="entry name" value="OMPR_PHOB"/>
    <property type="match status" value="1"/>
</dbReference>
<dbReference type="Pfam" id="PF03704">
    <property type="entry name" value="BTAD"/>
    <property type="match status" value="1"/>
</dbReference>
<evidence type="ECO:0000313" key="9">
    <source>
        <dbReference type="Proteomes" id="UP001142292"/>
    </source>
</evidence>
<name>A0ABQ5T1M6_9ACTN</name>
<dbReference type="InterPro" id="IPR010982">
    <property type="entry name" value="Lambda_DNA-bd_dom_sf"/>
</dbReference>
<dbReference type="SUPFAM" id="SSF48452">
    <property type="entry name" value="TPR-like"/>
    <property type="match status" value="3"/>
</dbReference>
<dbReference type="InterPro" id="IPR036388">
    <property type="entry name" value="WH-like_DNA-bd_sf"/>
</dbReference>
<dbReference type="InterPro" id="IPR027417">
    <property type="entry name" value="P-loop_NTPase"/>
</dbReference>
<dbReference type="EMBL" id="BSEL01000008">
    <property type="protein sequence ID" value="GLJ70011.1"/>
    <property type="molecule type" value="Genomic_DNA"/>
</dbReference>
<dbReference type="PANTHER" id="PTHR35807">
    <property type="entry name" value="TRANSCRIPTIONAL REGULATOR REDD-RELATED"/>
    <property type="match status" value="1"/>
</dbReference>
<keyword evidence="3 5" id="KW-0238">DNA-binding</keyword>
<evidence type="ECO:0000256" key="2">
    <source>
        <dbReference type="ARBA" id="ARBA00023015"/>
    </source>
</evidence>
<dbReference type="SMART" id="SM00862">
    <property type="entry name" value="Trans_reg_C"/>
    <property type="match status" value="1"/>
</dbReference>
<evidence type="ECO:0000259" key="7">
    <source>
        <dbReference type="PROSITE" id="PS51755"/>
    </source>
</evidence>
<reference evidence="8" key="2">
    <citation type="submission" date="2023-01" db="EMBL/GenBank/DDBJ databases">
        <authorList>
            <person name="Sun Q."/>
            <person name="Evtushenko L."/>
        </authorList>
    </citation>
    <scope>NUCLEOTIDE SEQUENCE</scope>
    <source>
        <strain evidence="8">VKM Ac-1246</strain>
    </source>
</reference>
<proteinExistence type="inferred from homology"/>
<feature type="domain" description="OmpR/PhoB-type" evidence="7">
    <location>
        <begin position="77"/>
        <end position="176"/>
    </location>
</feature>
<dbReference type="Pfam" id="PF13374">
    <property type="entry name" value="TPR_10"/>
    <property type="match status" value="2"/>
</dbReference>